<dbReference type="GO" id="GO:0043001">
    <property type="term" value="P:Golgi to plasma membrane protein transport"/>
    <property type="evidence" value="ECO:0007669"/>
    <property type="project" value="TreeGrafter"/>
</dbReference>
<reference evidence="7" key="1">
    <citation type="submission" date="2023-03" db="EMBL/GenBank/DDBJ databases">
        <title>Massive genome expansion in bonnet fungi (Mycena s.s.) driven by repeated elements and novel gene families across ecological guilds.</title>
        <authorList>
            <consortium name="Lawrence Berkeley National Laboratory"/>
            <person name="Harder C.B."/>
            <person name="Miyauchi S."/>
            <person name="Viragh M."/>
            <person name="Kuo A."/>
            <person name="Thoen E."/>
            <person name="Andreopoulos B."/>
            <person name="Lu D."/>
            <person name="Skrede I."/>
            <person name="Drula E."/>
            <person name="Henrissat B."/>
            <person name="Morin E."/>
            <person name="Kohler A."/>
            <person name="Barry K."/>
            <person name="LaButti K."/>
            <person name="Morin E."/>
            <person name="Salamov A."/>
            <person name="Lipzen A."/>
            <person name="Mereny Z."/>
            <person name="Hegedus B."/>
            <person name="Baldrian P."/>
            <person name="Stursova M."/>
            <person name="Weitz H."/>
            <person name="Taylor A."/>
            <person name="Grigoriev I.V."/>
            <person name="Nagy L.G."/>
            <person name="Martin F."/>
            <person name="Kauserud H."/>
        </authorList>
    </citation>
    <scope>NUCLEOTIDE SEQUENCE</scope>
    <source>
        <strain evidence="7">CBHHK002</strain>
    </source>
</reference>
<accession>A0AAD6ZDL3</accession>
<evidence type="ECO:0000256" key="3">
    <source>
        <dbReference type="ARBA" id="ARBA00023034"/>
    </source>
</evidence>
<dbReference type="InterPro" id="IPR038261">
    <property type="entry name" value="GPP34-like_sf"/>
</dbReference>
<sequence length="570" mass="61636">MPLSFVERRDAPRRRLGQTRRERSSRLGREGHCGGVRINVALPFLPPHSWIATLSSPVSLQARGLIPFHLLRQIPGYFHQDPSPPKTELRETSTSEPAEFKWHKNMILRAAFPSSPVPPCPSENAGPGSTFAGGARVAYDPRDLPLEAGEDPRIKDKQGYLSLWNDNISHAMRICILIELALRRRIGVVRDLGRKRSPLPDRPITVISTRQTGETPLDETLKMMKQAEDTGEKMGVGTWVDLLSVIMPMGCAVYLGSFACGSGRTAGAGAYSVPPSALDAEGTQCRIPRAVCLACAACTASVLDNAFGRLGYEWEADFGRRRGKGRRAGGVVGWAVGEGGGGGIGRAVATCCTPRCPWGDSTRGTGARGDDARYAMRTAGVDARYGGGRARRRVLRAVGSPVAPRPLPVGVKACLDLGKELVDRMLEVGGVLCHSDGMAWQRREGPVSHGPANDVRWDAKTWGRRTRGGAWSCRGGAARETAWTLERFGVWPFGGGVAGGPDPKRKLRIATSSAGIDISHESARARNRLHTTPPRVVFPSIRSAAVVLMLGDARFWFRFDALKPGIDMTS</sequence>
<dbReference type="GO" id="GO:0005829">
    <property type="term" value="C:cytosol"/>
    <property type="evidence" value="ECO:0007669"/>
    <property type="project" value="TreeGrafter"/>
</dbReference>
<keyword evidence="5" id="KW-0472">Membrane</keyword>
<feature type="compositionally biased region" description="Basic and acidic residues" evidence="6">
    <location>
        <begin position="1"/>
        <end position="10"/>
    </location>
</feature>
<gene>
    <name evidence="7" type="ORF">DFH08DRAFT_819910</name>
</gene>
<name>A0AAD6ZDL3_9AGAR</name>
<dbReference type="EMBL" id="JARIHO010000058">
    <property type="protein sequence ID" value="KAJ7318303.1"/>
    <property type="molecule type" value="Genomic_DNA"/>
</dbReference>
<proteinExistence type="inferred from homology"/>
<evidence type="ECO:0000313" key="8">
    <source>
        <dbReference type="Proteomes" id="UP001218218"/>
    </source>
</evidence>
<dbReference type="Gene3D" id="1.10.3630.10">
    <property type="entry name" value="yeast vps74-n-term truncation variant domain like"/>
    <property type="match status" value="2"/>
</dbReference>
<evidence type="ECO:0000256" key="2">
    <source>
        <dbReference type="ARBA" id="ARBA00007284"/>
    </source>
</evidence>
<dbReference type="GO" id="GO:0005802">
    <property type="term" value="C:trans-Golgi network"/>
    <property type="evidence" value="ECO:0007669"/>
    <property type="project" value="TreeGrafter"/>
</dbReference>
<comment type="subcellular location">
    <subcellularLocation>
        <location evidence="1">Golgi apparatus membrane</location>
        <topology evidence="1">Peripheral membrane protein</topology>
        <orientation evidence="1">Cytoplasmic side</orientation>
    </subcellularLocation>
</comment>
<dbReference type="GO" id="GO:0006890">
    <property type="term" value="P:retrograde vesicle-mediated transport, Golgi to endoplasmic reticulum"/>
    <property type="evidence" value="ECO:0007669"/>
    <property type="project" value="TreeGrafter"/>
</dbReference>
<keyword evidence="3" id="KW-0333">Golgi apparatus</keyword>
<dbReference type="GO" id="GO:0048194">
    <property type="term" value="P:Golgi vesicle budding"/>
    <property type="evidence" value="ECO:0007669"/>
    <property type="project" value="TreeGrafter"/>
</dbReference>
<keyword evidence="8" id="KW-1185">Reference proteome</keyword>
<comment type="caution">
    <text evidence="7">The sequence shown here is derived from an EMBL/GenBank/DDBJ whole genome shotgun (WGS) entry which is preliminary data.</text>
</comment>
<evidence type="ECO:0000313" key="7">
    <source>
        <dbReference type="EMBL" id="KAJ7318303.1"/>
    </source>
</evidence>
<evidence type="ECO:0000256" key="6">
    <source>
        <dbReference type="SAM" id="MobiDB-lite"/>
    </source>
</evidence>
<dbReference type="AlphaFoldDB" id="A0AAD6ZDL3"/>
<dbReference type="Pfam" id="PF05719">
    <property type="entry name" value="GPP34"/>
    <property type="match status" value="1"/>
</dbReference>
<dbReference type="GO" id="GO:0000139">
    <property type="term" value="C:Golgi membrane"/>
    <property type="evidence" value="ECO:0007669"/>
    <property type="project" value="UniProtKB-SubCell"/>
</dbReference>
<protein>
    <submittedName>
        <fullName evidence="7">Uncharacterized protein</fullName>
    </submittedName>
</protein>
<comment type="similarity">
    <text evidence="2">Belongs to the GOLPH3/VPS74 family.</text>
</comment>
<dbReference type="PANTHER" id="PTHR12704:SF2">
    <property type="entry name" value="GOLGI PHOSPHOPROTEIN 3 HOMOLOG SAURON"/>
    <property type="match status" value="1"/>
</dbReference>
<keyword evidence="4" id="KW-0446">Lipid-binding</keyword>
<feature type="region of interest" description="Disordered" evidence="6">
    <location>
        <begin position="1"/>
        <end position="30"/>
    </location>
</feature>
<feature type="compositionally biased region" description="Basic and acidic residues" evidence="6">
    <location>
        <begin position="19"/>
        <end position="30"/>
    </location>
</feature>
<dbReference type="PANTHER" id="PTHR12704">
    <property type="entry name" value="TRANS-GOLGI PROTEIN GMX33"/>
    <property type="match status" value="1"/>
</dbReference>
<evidence type="ECO:0000256" key="5">
    <source>
        <dbReference type="ARBA" id="ARBA00023136"/>
    </source>
</evidence>
<dbReference type="InterPro" id="IPR008628">
    <property type="entry name" value="GPP34-like"/>
</dbReference>
<evidence type="ECO:0000256" key="1">
    <source>
        <dbReference type="ARBA" id="ARBA00004255"/>
    </source>
</evidence>
<dbReference type="GO" id="GO:0031985">
    <property type="term" value="C:Golgi cisterna"/>
    <property type="evidence" value="ECO:0007669"/>
    <property type="project" value="TreeGrafter"/>
</dbReference>
<dbReference type="Proteomes" id="UP001218218">
    <property type="component" value="Unassembled WGS sequence"/>
</dbReference>
<organism evidence="7 8">
    <name type="scientific">Mycena albidolilacea</name>
    <dbReference type="NCBI Taxonomy" id="1033008"/>
    <lineage>
        <taxon>Eukaryota</taxon>
        <taxon>Fungi</taxon>
        <taxon>Dikarya</taxon>
        <taxon>Basidiomycota</taxon>
        <taxon>Agaricomycotina</taxon>
        <taxon>Agaricomycetes</taxon>
        <taxon>Agaricomycetidae</taxon>
        <taxon>Agaricales</taxon>
        <taxon>Marasmiineae</taxon>
        <taxon>Mycenaceae</taxon>
        <taxon>Mycena</taxon>
    </lineage>
</organism>
<dbReference type="GO" id="GO:0007030">
    <property type="term" value="P:Golgi organization"/>
    <property type="evidence" value="ECO:0007669"/>
    <property type="project" value="TreeGrafter"/>
</dbReference>
<evidence type="ECO:0000256" key="4">
    <source>
        <dbReference type="ARBA" id="ARBA00023121"/>
    </source>
</evidence>
<dbReference type="GO" id="GO:0070273">
    <property type="term" value="F:phosphatidylinositol-4-phosphate binding"/>
    <property type="evidence" value="ECO:0007669"/>
    <property type="project" value="InterPro"/>
</dbReference>